<comment type="caution">
    <text evidence="1">The sequence shown here is derived from an EMBL/GenBank/DDBJ whole genome shotgun (WGS) entry which is preliminary data.</text>
</comment>
<dbReference type="Proteomes" id="UP000093501">
    <property type="component" value="Unassembled WGS sequence"/>
</dbReference>
<sequence length="245" mass="25882">MTAPAGDLRLVGRLLDASNGTFLAEDSAGTRWIYKPVAGETPLWDFPEETLGRREVAAYALSEALGLGVVPPTVWCEGPLGEGSAQLFIDAGPTDAIDLVPPEDVTHEWLPILSAVTDDDRPVILAHRDDARLRSVALFDVLANNADRKASHLLAAGNRILGVDHGLTLHAEPKLRTILWGWAGDPLTDGELSLVGLVADLADPLAPGLTDGEWQALGSRARAVLASGVFPLPGGGRPAIPWPPL</sequence>
<accession>A0A1C0AGK1</accession>
<dbReference type="InterPro" id="IPR022292">
    <property type="entry name" value="CHP03843"/>
</dbReference>
<proteinExistence type="predicted"/>
<gene>
    <name evidence="1" type="ORF">BCR15_10245</name>
</gene>
<dbReference type="NCBIfam" id="TIGR03843">
    <property type="entry name" value="SCO1664 family protein"/>
    <property type="match status" value="1"/>
</dbReference>
<protein>
    <submittedName>
        <fullName evidence="1">Uncharacterized protein</fullName>
    </submittedName>
</protein>
<organism evidence="1 2">
    <name type="scientific">Tessaracoccus lapidicaptus</name>
    <dbReference type="NCBI Taxonomy" id="1427523"/>
    <lineage>
        <taxon>Bacteria</taxon>
        <taxon>Bacillati</taxon>
        <taxon>Actinomycetota</taxon>
        <taxon>Actinomycetes</taxon>
        <taxon>Propionibacteriales</taxon>
        <taxon>Propionibacteriaceae</taxon>
        <taxon>Tessaracoccus</taxon>
    </lineage>
</organism>
<evidence type="ECO:0000313" key="2">
    <source>
        <dbReference type="Proteomes" id="UP000093501"/>
    </source>
</evidence>
<reference evidence="2" key="1">
    <citation type="submission" date="2016-07" db="EMBL/GenBank/DDBJ databases">
        <authorList>
            <person name="Florea S."/>
            <person name="Webb J.S."/>
            <person name="Jaromczyk J."/>
            <person name="Schardl C.L."/>
        </authorList>
    </citation>
    <scope>NUCLEOTIDE SEQUENCE [LARGE SCALE GENOMIC DNA]</scope>
    <source>
        <strain evidence="2">IPBSL-7</strain>
    </source>
</reference>
<keyword evidence="2" id="KW-1185">Reference proteome</keyword>
<dbReference type="AlphaFoldDB" id="A0A1C0AGK1"/>
<name>A0A1C0AGK1_9ACTN</name>
<evidence type="ECO:0000313" key="1">
    <source>
        <dbReference type="EMBL" id="OCL30848.1"/>
    </source>
</evidence>
<dbReference type="EMBL" id="MBQD01000027">
    <property type="protein sequence ID" value="OCL30848.1"/>
    <property type="molecule type" value="Genomic_DNA"/>
</dbReference>
<dbReference type="RefSeq" id="WP_068752772.1">
    <property type="nucleotide sequence ID" value="NZ_LR214441.1"/>
</dbReference>